<evidence type="ECO:0000313" key="1">
    <source>
        <dbReference type="EMBL" id="CUB04906.1"/>
    </source>
</evidence>
<proteinExistence type="predicted"/>
<dbReference type="OrthoDB" id="9801102at2"/>
<dbReference type="Pfam" id="PF05015">
    <property type="entry name" value="HigB-like_toxin"/>
    <property type="match status" value="1"/>
</dbReference>
<dbReference type="RefSeq" id="WP_055422513.1">
    <property type="nucleotide sequence ID" value="NZ_CYHH01000001.1"/>
</dbReference>
<dbReference type="EMBL" id="CYHH01000001">
    <property type="protein sequence ID" value="CUB04906.1"/>
    <property type="molecule type" value="Genomic_DNA"/>
</dbReference>
<keyword evidence="2" id="KW-1185">Reference proteome</keyword>
<dbReference type="InterPro" id="IPR035093">
    <property type="entry name" value="RelE/ParE_toxin_dom_sf"/>
</dbReference>
<accession>A0A0K6IP81</accession>
<dbReference type="Proteomes" id="UP000182108">
    <property type="component" value="Unassembled WGS sequence"/>
</dbReference>
<protein>
    <submittedName>
        <fullName evidence="1">Plasmid maintenance system killer protein</fullName>
    </submittedName>
</protein>
<dbReference type="AlphaFoldDB" id="A0A0K6IP81"/>
<dbReference type="InterPro" id="IPR007711">
    <property type="entry name" value="HigB-1"/>
</dbReference>
<dbReference type="Gene3D" id="3.30.2310.20">
    <property type="entry name" value="RelE-like"/>
    <property type="match status" value="1"/>
</dbReference>
<reference evidence="2" key="1">
    <citation type="submission" date="2015-08" db="EMBL/GenBank/DDBJ databases">
        <authorList>
            <person name="Babu N.S."/>
            <person name="Beckwith C.J."/>
            <person name="Beseler K.G."/>
            <person name="Brison A."/>
            <person name="Carone J.V."/>
            <person name="Caskin T.P."/>
            <person name="Diamond M."/>
            <person name="Durham M.E."/>
            <person name="Foxe J.M."/>
            <person name="Go M."/>
            <person name="Henderson B.A."/>
            <person name="Jones I.B."/>
            <person name="McGettigan J.A."/>
            <person name="Micheletti S.J."/>
            <person name="Nasrallah M.E."/>
            <person name="Ortiz D."/>
            <person name="Piller C.R."/>
            <person name="Privatt S.R."/>
            <person name="Schneider S.L."/>
            <person name="Sharp S."/>
            <person name="Smith T.C."/>
            <person name="Stanton J.D."/>
            <person name="Ullery H.E."/>
            <person name="Wilson R.J."/>
            <person name="Serrano M.G."/>
            <person name="Buck G."/>
            <person name="Lee V."/>
            <person name="Wang Y."/>
            <person name="Carvalho R."/>
            <person name="Voegtly L."/>
            <person name="Shi R."/>
            <person name="Duckworth R."/>
            <person name="Johnson A."/>
            <person name="Loviza R."/>
            <person name="Walstead R."/>
            <person name="Shah Z."/>
            <person name="Kiflezghi M."/>
            <person name="Wade K."/>
            <person name="Ball S.L."/>
            <person name="Bradley K.W."/>
            <person name="Asai D.J."/>
            <person name="Bowman C.A."/>
            <person name="Russell D.A."/>
            <person name="Pope W.H."/>
            <person name="Jacobs-Sera D."/>
            <person name="Hendrix R.W."/>
            <person name="Hatfull G.F."/>
        </authorList>
    </citation>
    <scope>NUCLEOTIDE SEQUENCE [LARGE SCALE GENOMIC DNA]</scope>
    <source>
        <strain evidence="2">JCM 19170</strain>
    </source>
</reference>
<evidence type="ECO:0000313" key="2">
    <source>
        <dbReference type="Proteomes" id="UP000182108"/>
    </source>
</evidence>
<sequence length="93" mass="10772">MDESQFAHKGLYWFYASGSLKGIQPGHEAKLRRILSALDAAHEPRDLALPGFKLHRLQGDMVGFWAMTVNKNWRVIFRFKDGNICDINYIDYN</sequence>
<dbReference type="PANTHER" id="PTHR40266">
    <property type="entry name" value="TOXIN HIGB-1"/>
    <property type="match status" value="1"/>
</dbReference>
<gene>
    <name evidence="1" type="ORF">Ga0061068_101122</name>
</gene>
<dbReference type="SUPFAM" id="SSF143011">
    <property type="entry name" value="RelE-like"/>
    <property type="match status" value="1"/>
</dbReference>
<organism evidence="1 2">
    <name type="scientific">Tepidiphilus thermophilus</name>
    <dbReference type="NCBI Taxonomy" id="876478"/>
    <lineage>
        <taxon>Bacteria</taxon>
        <taxon>Pseudomonadati</taxon>
        <taxon>Pseudomonadota</taxon>
        <taxon>Hydrogenophilia</taxon>
        <taxon>Hydrogenophilales</taxon>
        <taxon>Hydrogenophilaceae</taxon>
        <taxon>Tepidiphilus</taxon>
    </lineage>
</organism>
<dbReference type="PANTHER" id="PTHR40266:SF2">
    <property type="entry name" value="TOXIN HIGB-1"/>
    <property type="match status" value="1"/>
</dbReference>
<name>A0A0K6IP81_9PROT</name>